<dbReference type="OrthoDB" id="1733640at2759"/>
<keyword evidence="2" id="KW-1185">Reference proteome</keyword>
<gene>
    <name evidence="1" type="ORF">GIB67_027979</name>
</gene>
<name>A0A7J7LGK4_9MAGN</name>
<dbReference type="SUPFAM" id="SSF52058">
    <property type="entry name" value="L domain-like"/>
    <property type="match status" value="1"/>
</dbReference>
<evidence type="ECO:0000313" key="2">
    <source>
        <dbReference type="Proteomes" id="UP000541444"/>
    </source>
</evidence>
<dbReference type="Gene3D" id="3.80.10.10">
    <property type="entry name" value="Ribonuclease Inhibitor"/>
    <property type="match status" value="1"/>
</dbReference>
<proteinExistence type="predicted"/>
<dbReference type="EMBL" id="JACGCM010002299">
    <property type="protein sequence ID" value="KAF6141801.1"/>
    <property type="molecule type" value="Genomic_DNA"/>
</dbReference>
<accession>A0A7J7LGK4</accession>
<sequence>MEELEESDTLQIMPRLRSLTIRQVSKLKVLPTLIRLESLEELTISELNSLKHIGPEFFGISEDDDV</sequence>
<protein>
    <submittedName>
        <fullName evidence="1">Uncharacterized protein</fullName>
    </submittedName>
</protein>
<reference evidence="1 2" key="1">
    <citation type="journal article" date="2020" name="IScience">
        <title>Genome Sequencing of the Endangered Kingdonia uniflora (Circaeasteraceae, Ranunculales) Reveals Potential Mechanisms of Evolutionary Specialization.</title>
        <authorList>
            <person name="Sun Y."/>
            <person name="Deng T."/>
            <person name="Zhang A."/>
            <person name="Moore M.J."/>
            <person name="Landis J.B."/>
            <person name="Lin N."/>
            <person name="Zhang H."/>
            <person name="Zhang X."/>
            <person name="Huang J."/>
            <person name="Zhang X."/>
            <person name="Sun H."/>
            <person name="Wang H."/>
        </authorList>
    </citation>
    <scope>NUCLEOTIDE SEQUENCE [LARGE SCALE GENOMIC DNA]</scope>
    <source>
        <strain evidence="1">TB1705</strain>
        <tissue evidence="1">Leaf</tissue>
    </source>
</reference>
<dbReference type="Proteomes" id="UP000541444">
    <property type="component" value="Unassembled WGS sequence"/>
</dbReference>
<dbReference type="InterPro" id="IPR032675">
    <property type="entry name" value="LRR_dom_sf"/>
</dbReference>
<dbReference type="AlphaFoldDB" id="A0A7J7LGK4"/>
<comment type="caution">
    <text evidence="1">The sequence shown here is derived from an EMBL/GenBank/DDBJ whole genome shotgun (WGS) entry which is preliminary data.</text>
</comment>
<evidence type="ECO:0000313" key="1">
    <source>
        <dbReference type="EMBL" id="KAF6141801.1"/>
    </source>
</evidence>
<feature type="non-terminal residue" evidence="1">
    <location>
        <position position="1"/>
    </location>
</feature>
<organism evidence="1 2">
    <name type="scientific">Kingdonia uniflora</name>
    <dbReference type="NCBI Taxonomy" id="39325"/>
    <lineage>
        <taxon>Eukaryota</taxon>
        <taxon>Viridiplantae</taxon>
        <taxon>Streptophyta</taxon>
        <taxon>Embryophyta</taxon>
        <taxon>Tracheophyta</taxon>
        <taxon>Spermatophyta</taxon>
        <taxon>Magnoliopsida</taxon>
        <taxon>Ranunculales</taxon>
        <taxon>Circaeasteraceae</taxon>
        <taxon>Kingdonia</taxon>
    </lineage>
</organism>